<reference evidence="1 2" key="1">
    <citation type="submission" date="2018-08" db="EMBL/GenBank/DDBJ databases">
        <title>A genome reference for cultivated species of the human gut microbiota.</title>
        <authorList>
            <person name="Zou Y."/>
            <person name="Xue W."/>
            <person name="Luo G."/>
        </authorList>
    </citation>
    <scope>NUCLEOTIDE SEQUENCE [LARGE SCALE GENOMIC DNA]</scope>
    <source>
        <strain evidence="1 2">AF36-7BH</strain>
    </source>
</reference>
<dbReference type="Pfam" id="PF26092">
    <property type="entry name" value="T4_Y16D"/>
    <property type="match status" value="1"/>
</dbReference>
<dbReference type="InterPro" id="IPR058630">
    <property type="entry name" value="T4_Y16D"/>
</dbReference>
<proteinExistence type="predicted"/>
<accession>A0A415MEQ7</accession>
<protein>
    <submittedName>
        <fullName evidence="1">Uncharacterized protein</fullName>
    </submittedName>
</protein>
<gene>
    <name evidence="1" type="ORF">DW007_02860</name>
</gene>
<dbReference type="Proteomes" id="UP000285201">
    <property type="component" value="Unassembled WGS sequence"/>
</dbReference>
<evidence type="ECO:0000313" key="2">
    <source>
        <dbReference type="Proteomes" id="UP000285201"/>
    </source>
</evidence>
<dbReference type="EMBL" id="QROY01000002">
    <property type="protein sequence ID" value="RHL71104.1"/>
    <property type="molecule type" value="Genomic_DNA"/>
</dbReference>
<organism evidence="1 2">
    <name type="scientific">Lachnospira eligens</name>
    <dbReference type="NCBI Taxonomy" id="39485"/>
    <lineage>
        <taxon>Bacteria</taxon>
        <taxon>Bacillati</taxon>
        <taxon>Bacillota</taxon>
        <taxon>Clostridia</taxon>
        <taxon>Lachnospirales</taxon>
        <taxon>Lachnospiraceae</taxon>
        <taxon>Lachnospira</taxon>
    </lineage>
</organism>
<comment type="caution">
    <text evidence="1">The sequence shown here is derived from an EMBL/GenBank/DDBJ whole genome shotgun (WGS) entry which is preliminary data.</text>
</comment>
<dbReference type="RefSeq" id="WP_118370179.1">
    <property type="nucleotide sequence ID" value="NZ_QROY01000002.1"/>
</dbReference>
<sequence length="97" mass="11280">MILAAAIKYHIDKTDSDVVLCGARHGDVFVQLEQLGFEPRKGYQEIEQGFIDHKNNFLTREEAYEHAKMCGQICEKIIDERENKSMFGKQMISEDLW</sequence>
<dbReference type="AlphaFoldDB" id="A0A415MEQ7"/>
<name>A0A415MEQ7_9FIRM</name>
<evidence type="ECO:0000313" key="1">
    <source>
        <dbReference type="EMBL" id="RHL71104.1"/>
    </source>
</evidence>